<dbReference type="PANTHER" id="PTHR42939">
    <property type="entry name" value="ABC TRANSPORTER ATP-BINDING PROTEIN ALBC-RELATED"/>
    <property type="match status" value="1"/>
</dbReference>
<evidence type="ECO:0000256" key="2">
    <source>
        <dbReference type="ARBA" id="ARBA00022741"/>
    </source>
</evidence>
<gene>
    <name evidence="5" type="ORF">BTN85_1912</name>
</gene>
<evidence type="ECO:0000313" key="5">
    <source>
        <dbReference type="EMBL" id="OKY77264.1"/>
    </source>
</evidence>
<dbReference type="EMBL" id="MSDW01000002">
    <property type="protein sequence ID" value="OKY77264.1"/>
    <property type="molecule type" value="Genomic_DNA"/>
</dbReference>
<dbReference type="InterPro" id="IPR051782">
    <property type="entry name" value="ABC_Transporter_VariousFunc"/>
</dbReference>
<dbReference type="InterPro" id="IPR003439">
    <property type="entry name" value="ABC_transporter-like_ATP-bd"/>
</dbReference>
<feature type="domain" description="ABC transporter" evidence="4">
    <location>
        <begin position="7"/>
        <end position="231"/>
    </location>
</feature>
<dbReference type="SUPFAM" id="SSF52540">
    <property type="entry name" value="P-loop containing nucleoside triphosphate hydrolases"/>
    <property type="match status" value="1"/>
</dbReference>
<keyword evidence="3" id="KW-0067">ATP-binding</keyword>
<dbReference type="CDD" id="cd03230">
    <property type="entry name" value="ABC_DR_subfamily_A"/>
    <property type="match status" value="1"/>
</dbReference>
<evidence type="ECO:0000313" key="6">
    <source>
        <dbReference type="Proteomes" id="UP000185744"/>
    </source>
</evidence>
<organism evidence="5 6">
    <name type="scientific">Methanohalarchaeum thermophilum</name>
    <dbReference type="NCBI Taxonomy" id="1903181"/>
    <lineage>
        <taxon>Archaea</taxon>
        <taxon>Methanobacteriati</taxon>
        <taxon>Methanobacteriota</taxon>
        <taxon>Methanonatronarchaeia</taxon>
        <taxon>Methanonatronarchaeales</taxon>
        <taxon>Methanonatronarchaeaceae</taxon>
        <taxon>Candidatus Methanohalarchaeum</taxon>
    </lineage>
</organism>
<dbReference type="SMART" id="SM00382">
    <property type="entry name" value="AAA"/>
    <property type="match status" value="1"/>
</dbReference>
<dbReference type="InParanoid" id="A0A1Q6DSB6"/>
<dbReference type="PANTHER" id="PTHR42939:SF1">
    <property type="entry name" value="ABC TRANSPORTER ATP-BINDING PROTEIN ALBC-RELATED"/>
    <property type="match status" value="1"/>
</dbReference>
<dbReference type="Gene3D" id="3.40.50.300">
    <property type="entry name" value="P-loop containing nucleotide triphosphate hydrolases"/>
    <property type="match status" value="1"/>
</dbReference>
<name>A0A1Q6DSB6_METT1</name>
<comment type="caution">
    <text evidence="5">The sequence shown here is derived from an EMBL/GenBank/DDBJ whole genome shotgun (WGS) entry which is preliminary data.</text>
</comment>
<keyword evidence="6" id="KW-1185">Reference proteome</keyword>
<dbReference type="Pfam" id="PF00005">
    <property type="entry name" value="ABC_tran"/>
    <property type="match status" value="1"/>
</dbReference>
<evidence type="ECO:0000256" key="1">
    <source>
        <dbReference type="ARBA" id="ARBA00022448"/>
    </source>
</evidence>
<evidence type="ECO:0000259" key="4">
    <source>
        <dbReference type="PROSITE" id="PS50893"/>
    </source>
</evidence>
<proteinExistence type="predicted"/>
<protein>
    <submittedName>
        <fullName evidence="5">ABC-type multidrug transport system, ATPase component CcmA</fullName>
    </submittedName>
</protein>
<dbReference type="PROSITE" id="PS50893">
    <property type="entry name" value="ABC_TRANSPORTER_2"/>
    <property type="match status" value="1"/>
</dbReference>
<dbReference type="InterPro" id="IPR027417">
    <property type="entry name" value="P-loop_NTPase"/>
</dbReference>
<dbReference type="GO" id="GO:0016887">
    <property type="term" value="F:ATP hydrolysis activity"/>
    <property type="evidence" value="ECO:0007669"/>
    <property type="project" value="InterPro"/>
</dbReference>
<dbReference type="STRING" id="1903181.BTN85_1912"/>
<dbReference type="GO" id="GO:0005524">
    <property type="term" value="F:ATP binding"/>
    <property type="evidence" value="ECO:0007669"/>
    <property type="project" value="UniProtKB-KW"/>
</dbReference>
<dbReference type="FunCoup" id="A0A1Q6DSB6">
    <property type="interactions" value="13"/>
</dbReference>
<dbReference type="Proteomes" id="UP000185744">
    <property type="component" value="Unassembled WGS sequence"/>
</dbReference>
<keyword evidence="2" id="KW-0547">Nucleotide-binding</keyword>
<dbReference type="InterPro" id="IPR017871">
    <property type="entry name" value="ABC_transporter-like_CS"/>
</dbReference>
<dbReference type="AlphaFoldDB" id="A0A1Q6DSB6"/>
<dbReference type="PROSITE" id="PS00211">
    <property type="entry name" value="ABC_TRANSPORTER_1"/>
    <property type="match status" value="1"/>
</dbReference>
<accession>A0A1Q6DSB6</accession>
<reference evidence="5" key="1">
    <citation type="submission" date="2016-12" db="EMBL/GenBank/DDBJ databases">
        <title>Discovery of methanogenic haloarchaea.</title>
        <authorList>
            <person name="Sorokin D.Y."/>
            <person name="Makarova K.S."/>
            <person name="Abbas B."/>
            <person name="Ferrer M."/>
            <person name="Golyshin P.N."/>
        </authorList>
    </citation>
    <scope>NUCLEOTIDE SEQUENCE [LARGE SCALE GENOMIC DNA]</scope>
    <source>
        <strain evidence="5">HMET1</strain>
    </source>
</reference>
<dbReference type="InterPro" id="IPR003593">
    <property type="entry name" value="AAA+_ATPase"/>
</dbReference>
<sequence length="327" mass="37468">MDEETVIETKGLTKYYGDVKGAEDLDLSVESGEIFGFLGPNGAGKTTTIRLLLGFLKPSRGKAWLLGRDIGDRKQLTFVKEKIGFLPSEYKFYEDVTGRKMLNHFESIRGGERRDELEEMFPIPFDDKIRNYSHGNKQKLAIIQTFMHNPELVLMDEPTQGLDPLMQREFNEFLFEEKEKGLSVFFSSHILSEVRKVCDRVGIIKNGEIVAVEDVEDLIDKSGKIVEVETKDKISSLEFGETGFEVINKDPLRIIVGKTLEVQTGSKIGRDQFEEKGFKVLNRDPLRIMATGNYNFLLDELSKSDIEDIEIREPSLEDIFMHFYEEE</sequence>
<evidence type="ECO:0000256" key="3">
    <source>
        <dbReference type="ARBA" id="ARBA00022840"/>
    </source>
</evidence>
<keyword evidence="1" id="KW-0813">Transport</keyword>